<dbReference type="PANTHER" id="PTHR31650">
    <property type="entry name" value="O-ACYLTRANSFERASE (WSD1-LIKE) FAMILY PROTEIN"/>
    <property type="match status" value="1"/>
</dbReference>
<proteinExistence type="predicted"/>
<keyword evidence="2" id="KW-1185">Reference proteome</keyword>
<gene>
    <name evidence="1" type="ORF">DY000_02024925</name>
</gene>
<comment type="caution">
    <text evidence="1">The sequence shown here is derived from an EMBL/GenBank/DDBJ whole genome shotgun (WGS) entry which is preliminary data.</text>
</comment>
<evidence type="ECO:0000313" key="1">
    <source>
        <dbReference type="EMBL" id="KAF3596901.1"/>
    </source>
</evidence>
<name>A0ABQ7EK97_BRACR</name>
<protein>
    <submittedName>
        <fullName evidence="1">Uncharacterized protein</fullName>
    </submittedName>
</protein>
<dbReference type="Proteomes" id="UP000266723">
    <property type="component" value="Unassembled WGS sequence"/>
</dbReference>
<sequence length="101" mass="11671">MVIVCFPRDNETPLKGKPSATVSKFIHRIISFDDVKVVKNAMNIDTEHGEHKIKARWIPTKVKVEEHVVVPNIDQNIENLDQFLEYYTTNKAIELSVLIRL</sequence>
<dbReference type="PANTHER" id="PTHR31650:SF1">
    <property type="entry name" value="WAX ESTER SYNTHASE_DIACYLGLYCEROL ACYLTRANSFERASE 4-RELATED"/>
    <property type="match status" value="1"/>
</dbReference>
<evidence type="ECO:0000313" key="2">
    <source>
        <dbReference type="Proteomes" id="UP000266723"/>
    </source>
</evidence>
<dbReference type="EMBL" id="QGKV02000299">
    <property type="protein sequence ID" value="KAF3596901.1"/>
    <property type="molecule type" value="Genomic_DNA"/>
</dbReference>
<organism evidence="1 2">
    <name type="scientific">Brassica cretica</name>
    <name type="common">Mustard</name>
    <dbReference type="NCBI Taxonomy" id="69181"/>
    <lineage>
        <taxon>Eukaryota</taxon>
        <taxon>Viridiplantae</taxon>
        <taxon>Streptophyta</taxon>
        <taxon>Embryophyta</taxon>
        <taxon>Tracheophyta</taxon>
        <taxon>Spermatophyta</taxon>
        <taxon>Magnoliopsida</taxon>
        <taxon>eudicotyledons</taxon>
        <taxon>Gunneridae</taxon>
        <taxon>Pentapetalae</taxon>
        <taxon>rosids</taxon>
        <taxon>malvids</taxon>
        <taxon>Brassicales</taxon>
        <taxon>Brassicaceae</taxon>
        <taxon>Brassiceae</taxon>
        <taxon>Brassica</taxon>
    </lineage>
</organism>
<dbReference type="InterPro" id="IPR045034">
    <property type="entry name" value="O-acyltransferase_WSD1-like"/>
</dbReference>
<accession>A0ABQ7EK97</accession>
<reference evidence="1 2" key="1">
    <citation type="journal article" date="2020" name="BMC Genomics">
        <title>Intraspecific diversification of the crop wild relative Brassica cretica Lam. using demographic model selection.</title>
        <authorList>
            <person name="Kioukis A."/>
            <person name="Michalopoulou V.A."/>
            <person name="Briers L."/>
            <person name="Pirintsos S."/>
            <person name="Studholme D.J."/>
            <person name="Pavlidis P."/>
            <person name="Sarris P.F."/>
        </authorList>
    </citation>
    <scope>NUCLEOTIDE SEQUENCE [LARGE SCALE GENOMIC DNA]</scope>
    <source>
        <strain evidence="2">cv. PFS-1207/04</strain>
    </source>
</reference>